<feature type="region of interest" description="Disordered" evidence="1">
    <location>
        <begin position="1"/>
        <end position="20"/>
    </location>
</feature>
<reference evidence="2" key="1">
    <citation type="submission" date="2023-07" db="EMBL/GenBank/DDBJ databases">
        <title>draft genome sequence of fig (Ficus carica).</title>
        <authorList>
            <person name="Takahashi T."/>
            <person name="Nishimura K."/>
        </authorList>
    </citation>
    <scope>NUCLEOTIDE SEQUENCE</scope>
</reference>
<feature type="compositionally biased region" description="Basic and acidic residues" evidence="1">
    <location>
        <begin position="1"/>
        <end position="10"/>
    </location>
</feature>
<name>A0AA88CM34_FICCA</name>
<proteinExistence type="predicted"/>
<evidence type="ECO:0000256" key="1">
    <source>
        <dbReference type="SAM" id="MobiDB-lite"/>
    </source>
</evidence>
<dbReference type="AlphaFoldDB" id="A0AA88CM34"/>
<organism evidence="2 3">
    <name type="scientific">Ficus carica</name>
    <name type="common">Common fig</name>
    <dbReference type="NCBI Taxonomy" id="3494"/>
    <lineage>
        <taxon>Eukaryota</taxon>
        <taxon>Viridiplantae</taxon>
        <taxon>Streptophyta</taxon>
        <taxon>Embryophyta</taxon>
        <taxon>Tracheophyta</taxon>
        <taxon>Spermatophyta</taxon>
        <taxon>Magnoliopsida</taxon>
        <taxon>eudicotyledons</taxon>
        <taxon>Gunneridae</taxon>
        <taxon>Pentapetalae</taxon>
        <taxon>rosids</taxon>
        <taxon>fabids</taxon>
        <taxon>Rosales</taxon>
        <taxon>Moraceae</taxon>
        <taxon>Ficeae</taxon>
        <taxon>Ficus</taxon>
    </lineage>
</organism>
<dbReference type="Proteomes" id="UP001187192">
    <property type="component" value="Unassembled WGS sequence"/>
</dbReference>
<accession>A0AA88CM34</accession>
<evidence type="ECO:0000313" key="3">
    <source>
        <dbReference type="Proteomes" id="UP001187192"/>
    </source>
</evidence>
<keyword evidence="3" id="KW-1185">Reference proteome</keyword>
<sequence>MLKSCEDQIRSDPGVNEESLGEDSMKKWLDFAFSSGNSNNLQQLVILGTFMRYPGFALHLRASNSLTTPHCIWLNENTKFRSLQNLSLTDTLLTSDIINKTFLSGSPLLKSLSLVTCQGPPSLEVSGLVWITSIEMG</sequence>
<evidence type="ECO:0000313" key="2">
    <source>
        <dbReference type="EMBL" id="GMN26873.1"/>
    </source>
</evidence>
<protein>
    <submittedName>
        <fullName evidence="2">Uncharacterized protein</fullName>
    </submittedName>
</protein>
<comment type="caution">
    <text evidence="2">The sequence shown here is derived from an EMBL/GenBank/DDBJ whole genome shotgun (WGS) entry which is preliminary data.</text>
</comment>
<gene>
    <name evidence="2" type="ORF">TIFTF001_001466</name>
</gene>
<dbReference type="EMBL" id="BTGU01000001">
    <property type="protein sequence ID" value="GMN26873.1"/>
    <property type="molecule type" value="Genomic_DNA"/>
</dbReference>